<dbReference type="Gene3D" id="3.40.1440.10">
    <property type="entry name" value="GIY-YIG endonuclease"/>
    <property type="match status" value="1"/>
</dbReference>
<gene>
    <name evidence="1" type="ORF">EBF16_28145</name>
</gene>
<proteinExistence type="predicted"/>
<dbReference type="Proteomes" id="UP000280708">
    <property type="component" value="Chromosome"/>
</dbReference>
<reference evidence="1 2" key="1">
    <citation type="submission" date="2018-10" db="EMBL/GenBank/DDBJ databases">
        <title>Characterization and genome analysis of a novel bacterium Sphingobium yanoikuyae SJTF8 capable of degrading PAHs.</title>
        <authorList>
            <person name="Yin C."/>
            <person name="Xiong W."/>
            <person name="Liang R."/>
        </authorList>
    </citation>
    <scope>NUCLEOTIDE SEQUENCE [LARGE SCALE GENOMIC DNA]</scope>
    <source>
        <strain evidence="1 2">SJTF8</strain>
    </source>
</reference>
<evidence type="ECO:0000313" key="1">
    <source>
        <dbReference type="EMBL" id="AYO80393.1"/>
    </source>
</evidence>
<sequence length="111" mass="12804">MTEEEKRAAIAAYREQKVESGIYALSCLPSGQRWVGSALNLATIRNRLWFTLRLGHDRHPGLQDAWNAHGEDGFDFEILERLKADDLGAGRDRRLKERLLQWTEELQATRI</sequence>
<accession>A0A085K342</accession>
<evidence type="ECO:0000313" key="2">
    <source>
        <dbReference type="Proteomes" id="UP000280708"/>
    </source>
</evidence>
<dbReference type="SUPFAM" id="SSF82771">
    <property type="entry name" value="GIY-YIG endonuclease"/>
    <property type="match status" value="1"/>
</dbReference>
<dbReference type="CDD" id="cd10451">
    <property type="entry name" value="GIY-YIG_LuxR_like"/>
    <property type="match status" value="1"/>
</dbReference>
<dbReference type="RefSeq" id="WP_037510239.1">
    <property type="nucleotide sequence ID" value="NZ_CAIGKD010000016.1"/>
</dbReference>
<organism evidence="1 2">
    <name type="scientific">Sphingobium yanoikuyae</name>
    <name type="common">Sphingomonas yanoikuyae</name>
    <dbReference type="NCBI Taxonomy" id="13690"/>
    <lineage>
        <taxon>Bacteria</taxon>
        <taxon>Pseudomonadati</taxon>
        <taxon>Pseudomonadota</taxon>
        <taxon>Alphaproteobacteria</taxon>
        <taxon>Sphingomonadales</taxon>
        <taxon>Sphingomonadaceae</taxon>
        <taxon>Sphingobium</taxon>
    </lineage>
</organism>
<dbReference type="EMBL" id="CP033230">
    <property type="protein sequence ID" value="AYO80393.1"/>
    <property type="molecule type" value="Genomic_DNA"/>
</dbReference>
<dbReference type="AlphaFoldDB" id="A0A085K342"/>
<name>A0A085K342_SPHYA</name>
<protein>
    <submittedName>
        <fullName evidence="1">GIY-YIG nuclease family protein</fullName>
    </submittedName>
</protein>
<dbReference type="InterPro" id="IPR035901">
    <property type="entry name" value="GIY-YIG_endonuc_sf"/>
</dbReference>